<dbReference type="EC" id="2.7.13.3" evidence="2"/>
<dbReference type="InterPro" id="IPR000700">
    <property type="entry name" value="PAS-assoc_C"/>
</dbReference>
<evidence type="ECO:0000256" key="4">
    <source>
        <dbReference type="ARBA" id="ARBA00022679"/>
    </source>
</evidence>
<dbReference type="PANTHER" id="PTHR43304">
    <property type="entry name" value="PHYTOCHROME-LIKE PROTEIN CPH1"/>
    <property type="match status" value="1"/>
</dbReference>
<evidence type="ECO:0000259" key="8">
    <source>
        <dbReference type="PROSITE" id="PS50113"/>
    </source>
</evidence>
<dbReference type="KEGG" id="bsol:FSW04_10395"/>
<proteinExistence type="predicted"/>
<evidence type="ECO:0000256" key="1">
    <source>
        <dbReference type="ARBA" id="ARBA00000085"/>
    </source>
</evidence>
<evidence type="ECO:0000313" key="9">
    <source>
        <dbReference type="EMBL" id="QEC47938.1"/>
    </source>
</evidence>
<dbReference type="InterPro" id="IPR035965">
    <property type="entry name" value="PAS-like_dom_sf"/>
</dbReference>
<accession>A0A5B8U515</accession>
<keyword evidence="3" id="KW-0597">Phosphoprotein</keyword>
<organism evidence="9 10">
    <name type="scientific">Baekduia soli</name>
    <dbReference type="NCBI Taxonomy" id="496014"/>
    <lineage>
        <taxon>Bacteria</taxon>
        <taxon>Bacillati</taxon>
        <taxon>Actinomycetota</taxon>
        <taxon>Thermoleophilia</taxon>
        <taxon>Solirubrobacterales</taxon>
        <taxon>Baekduiaceae</taxon>
        <taxon>Baekduia</taxon>
    </lineage>
</organism>
<gene>
    <name evidence="9" type="ORF">FSW04_10395</name>
</gene>
<evidence type="ECO:0000256" key="3">
    <source>
        <dbReference type="ARBA" id="ARBA00022553"/>
    </source>
</evidence>
<dbReference type="PROSITE" id="PS50112">
    <property type="entry name" value="PAS"/>
    <property type="match status" value="1"/>
</dbReference>
<evidence type="ECO:0000256" key="5">
    <source>
        <dbReference type="ARBA" id="ARBA00022777"/>
    </source>
</evidence>
<dbReference type="PROSITE" id="PS50113">
    <property type="entry name" value="PAC"/>
    <property type="match status" value="1"/>
</dbReference>
<sequence>MSMQDVQGATGRPPRGAGVATIRGNELEGPTQPDTFWDLASDLFAVAGADDLLTALNPSWERVLGWSRVELMSRPLTEFLHPDDVAATAARMARIRAAGDRIDGLENRWRCRDGSHRLLSWTGHTDGRVWSVVGRDITDQQQERLLLREAHRVAGLTGWEWRLDSDDIVLAGPAGALLGVPPAATPRYADLLAAMHPDDRRRVGDAMAAVRAGRADRLSLEHRMIDGRGRVLWLETHGRLVRDGAGAPLLIRGTTQDVSRRGPSGRSCASRATSGRRRWTRWPPTWPSSTRPARSWPSTPRGGASAPRAGRGPGPTASARTTCEPATRGRPIRTPCARPPGCARCSRGPSSTSPWSTRSTTAPSGAGSTSAPRGSRARGPCASSCPTPRSPSASPWRPRRGPGPRCWTRSTSP</sequence>
<feature type="compositionally biased region" description="Low complexity" evidence="6">
    <location>
        <begin position="346"/>
        <end position="379"/>
    </location>
</feature>
<dbReference type="SUPFAM" id="SSF55785">
    <property type="entry name" value="PYP-like sensor domain (PAS domain)"/>
    <property type="match status" value="2"/>
</dbReference>
<comment type="catalytic activity">
    <reaction evidence="1">
        <text>ATP + protein L-histidine = ADP + protein N-phospho-L-histidine.</text>
        <dbReference type="EC" id="2.7.13.3"/>
    </reaction>
</comment>
<name>A0A5B8U515_9ACTN</name>
<feature type="compositionally biased region" description="Low complexity" evidence="6">
    <location>
        <begin position="281"/>
        <end position="320"/>
    </location>
</feature>
<dbReference type="SMART" id="SM00086">
    <property type="entry name" value="PAC"/>
    <property type="match status" value="2"/>
</dbReference>
<evidence type="ECO:0000256" key="6">
    <source>
        <dbReference type="SAM" id="MobiDB-lite"/>
    </source>
</evidence>
<dbReference type="GO" id="GO:0004673">
    <property type="term" value="F:protein histidine kinase activity"/>
    <property type="evidence" value="ECO:0007669"/>
    <property type="project" value="UniProtKB-EC"/>
</dbReference>
<dbReference type="AlphaFoldDB" id="A0A5B8U515"/>
<feature type="compositionally biased region" description="Low complexity" evidence="6">
    <location>
        <begin position="386"/>
        <end position="396"/>
    </location>
</feature>
<dbReference type="EMBL" id="CP042430">
    <property type="protein sequence ID" value="QEC47938.1"/>
    <property type="molecule type" value="Genomic_DNA"/>
</dbReference>
<keyword evidence="10" id="KW-1185">Reference proteome</keyword>
<keyword evidence="5" id="KW-0418">Kinase</keyword>
<dbReference type="SMART" id="SM00091">
    <property type="entry name" value="PAS"/>
    <property type="match status" value="1"/>
</dbReference>
<evidence type="ECO:0000313" key="10">
    <source>
        <dbReference type="Proteomes" id="UP000321805"/>
    </source>
</evidence>
<dbReference type="PANTHER" id="PTHR43304:SF1">
    <property type="entry name" value="PAC DOMAIN-CONTAINING PROTEIN"/>
    <property type="match status" value="1"/>
</dbReference>
<feature type="region of interest" description="Disordered" evidence="6">
    <location>
        <begin position="1"/>
        <end position="21"/>
    </location>
</feature>
<protein>
    <recommendedName>
        <fullName evidence="2">histidine kinase</fullName>
        <ecNumber evidence="2">2.7.13.3</ecNumber>
    </recommendedName>
</protein>
<dbReference type="NCBIfam" id="TIGR00229">
    <property type="entry name" value="sensory_box"/>
    <property type="match status" value="1"/>
</dbReference>
<dbReference type="Proteomes" id="UP000321805">
    <property type="component" value="Chromosome"/>
</dbReference>
<dbReference type="OrthoDB" id="144293at2"/>
<dbReference type="Pfam" id="PF08447">
    <property type="entry name" value="PAS_3"/>
    <property type="match status" value="2"/>
</dbReference>
<reference evidence="9 10" key="1">
    <citation type="journal article" date="2018" name="J. Microbiol.">
        <title>Baekduia soli gen. nov., sp. nov., a novel bacterium isolated from the soil of Baekdu Mountain and proposal of a novel family name, Baekduiaceae fam. nov.</title>
        <authorList>
            <person name="An D.S."/>
            <person name="Siddiqi M.Z."/>
            <person name="Kim K.H."/>
            <person name="Yu H.S."/>
            <person name="Im W.T."/>
        </authorList>
    </citation>
    <scope>NUCLEOTIDE SEQUENCE [LARGE SCALE GENOMIC DNA]</scope>
    <source>
        <strain evidence="9 10">BR7-21</strain>
    </source>
</reference>
<evidence type="ECO:0000256" key="2">
    <source>
        <dbReference type="ARBA" id="ARBA00012438"/>
    </source>
</evidence>
<dbReference type="InterPro" id="IPR001610">
    <property type="entry name" value="PAC"/>
</dbReference>
<dbReference type="InterPro" id="IPR000014">
    <property type="entry name" value="PAS"/>
</dbReference>
<feature type="region of interest" description="Disordered" evidence="6">
    <location>
        <begin position="254"/>
        <end position="413"/>
    </location>
</feature>
<dbReference type="InterPro" id="IPR052162">
    <property type="entry name" value="Sensor_kinase/Photoreceptor"/>
</dbReference>
<dbReference type="Gene3D" id="3.30.450.20">
    <property type="entry name" value="PAS domain"/>
    <property type="match status" value="2"/>
</dbReference>
<evidence type="ECO:0000259" key="7">
    <source>
        <dbReference type="PROSITE" id="PS50112"/>
    </source>
</evidence>
<feature type="domain" description="PAC" evidence="8">
    <location>
        <begin position="218"/>
        <end position="270"/>
    </location>
</feature>
<keyword evidence="4" id="KW-0808">Transferase</keyword>
<feature type="domain" description="PAS" evidence="7">
    <location>
        <begin position="53"/>
        <end position="99"/>
    </location>
</feature>
<dbReference type="InterPro" id="IPR013655">
    <property type="entry name" value="PAS_fold_3"/>
</dbReference>
<dbReference type="CDD" id="cd00130">
    <property type="entry name" value="PAS"/>
    <property type="match status" value="2"/>
</dbReference>
<dbReference type="Gene3D" id="2.10.70.100">
    <property type="match status" value="1"/>
</dbReference>
<feature type="compositionally biased region" description="Low complexity" evidence="6">
    <location>
        <begin position="403"/>
        <end position="413"/>
    </location>
</feature>